<evidence type="ECO:0000259" key="2">
    <source>
        <dbReference type="PROSITE" id="PS50213"/>
    </source>
</evidence>
<reference evidence="3 4" key="1">
    <citation type="journal article" date="2019" name="Int. J. Syst. Evol. Microbiol.">
        <title>The Global Catalogue of Microorganisms (GCM) 10K type strain sequencing project: providing services to taxonomists for standard genome sequencing and annotation.</title>
        <authorList>
            <consortium name="The Broad Institute Genomics Platform"/>
            <consortium name="The Broad Institute Genome Sequencing Center for Infectious Disease"/>
            <person name="Wu L."/>
            <person name="Ma J."/>
        </authorList>
    </citation>
    <scope>NUCLEOTIDE SEQUENCE [LARGE SCALE GENOMIC DNA]</scope>
    <source>
        <strain evidence="3 4">JCM 16009</strain>
    </source>
</reference>
<dbReference type="SMART" id="SM00554">
    <property type="entry name" value="FAS1"/>
    <property type="match status" value="1"/>
</dbReference>
<dbReference type="PROSITE" id="PS50213">
    <property type="entry name" value="FAS1"/>
    <property type="match status" value="1"/>
</dbReference>
<comment type="caution">
    <text evidence="3">The sequence shown here is derived from an EMBL/GenBank/DDBJ whole genome shotgun (WGS) entry which is preliminary data.</text>
</comment>
<evidence type="ECO:0000256" key="1">
    <source>
        <dbReference type="SAM" id="SignalP"/>
    </source>
</evidence>
<dbReference type="RefSeq" id="WP_344423483.1">
    <property type="nucleotide sequence ID" value="NZ_BAAAQK010000023.1"/>
</dbReference>
<proteinExistence type="predicted"/>
<organism evidence="3 4">
    <name type="scientific">Pseudonocardia ailaonensis</name>
    <dbReference type="NCBI Taxonomy" id="367279"/>
    <lineage>
        <taxon>Bacteria</taxon>
        <taxon>Bacillati</taxon>
        <taxon>Actinomycetota</taxon>
        <taxon>Actinomycetes</taxon>
        <taxon>Pseudonocardiales</taxon>
        <taxon>Pseudonocardiaceae</taxon>
        <taxon>Pseudonocardia</taxon>
    </lineage>
</organism>
<dbReference type="Proteomes" id="UP001500449">
    <property type="component" value="Unassembled WGS sequence"/>
</dbReference>
<keyword evidence="4" id="KW-1185">Reference proteome</keyword>
<evidence type="ECO:0000313" key="3">
    <source>
        <dbReference type="EMBL" id="GAA1868251.1"/>
    </source>
</evidence>
<dbReference type="PROSITE" id="PS51257">
    <property type="entry name" value="PROKAR_LIPOPROTEIN"/>
    <property type="match status" value="1"/>
</dbReference>
<feature type="signal peptide" evidence="1">
    <location>
        <begin position="1"/>
        <end position="26"/>
    </location>
</feature>
<feature type="chain" id="PRO_5047047411" evidence="1">
    <location>
        <begin position="27"/>
        <end position="224"/>
    </location>
</feature>
<dbReference type="InterPro" id="IPR036378">
    <property type="entry name" value="FAS1_dom_sf"/>
</dbReference>
<feature type="domain" description="FAS1" evidence="2">
    <location>
        <begin position="81"/>
        <end position="220"/>
    </location>
</feature>
<dbReference type="InterPro" id="IPR050904">
    <property type="entry name" value="Adhesion/Biosynth-related"/>
</dbReference>
<evidence type="ECO:0000313" key="4">
    <source>
        <dbReference type="Proteomes" id="UP001500449"/>
    </source>
</evidence>
<dbReference type="EMBL" id="BAAAQK010000023">
    <property type="protein sequence ID" value="GAA1868251.1"/>
    <property type="molecule type" value="Genomic_DNA"/>
</dbReference>
<dbReference type="PANTHER" id="PTHR10900">
    <property type="entry name" value="PERIOSTIN-RELATED"/>
    <property type="match status" value="1"/>
</dbReference>
<dbReference type="InterPro" id="IPR000782">
    <property type="entry name" value="FAS1_domain"/>
</dbReference>
<accession>A0ABN2NGE3</accession>
<keyword evidence="1" id="KW-0732">Signal</keyword>
<name>A0ABN2NGE3_9PSEU</name>
<dbReference type="Gene3D" id="2.30.180.10">
    <property type="entry name" value="FAS1 domain"/>
    <property type="match status" value="1"/>
</dbReference>
<gene>
    <name evidence="3" type="ORF">GCM10009836_55910</name>
</gene>
<dbReference type="Pfam" id="PF02469">
    <property type="entry name" value="Fasciclin"/>
    <property type="match status" value="1"/>
</dbReference>
<protein>
    <submittedName>
        <fullName evidence="3">Fasciclin domain-containing protein</fullName>
    </submittedName>
</protein>
<dbReference type="PANTHER" id="PTHR10900:SF77">
    <property type="entry name" value="FI19380P1"/>
    <property type="match status" value="1"/>
</dbReference>
<dbReference type="SUPFAM" id="SSF82153">
    <property type="entry name" value="FAS1 domain"/>
    <property type="match status" value="1"/>
</dbReference>
<sequence length="224" mass="22146">MRNIRRLTVLGAAVLTALLAACSAPSQDPSTATDVQPVPTVTASGALAPTPAPGAGAATFGSGCSSLPGGDDPGSLGTMRLQPVAGAVGTNPQLSMLNQAISKANLTATLNAAPGLTVFAPSNAAFDKLPANQLTTLLNNPTQLAALLRYHVSGTRASADELRAQGTVPELAGGSVRVSVTGTGAGTSMTVADASGTTARVVCGNITTQNATVFLIDTVLQPQG</sequence>